<accession>A0ACC4BTB8</accession>
<keyword evidence="2" id="KW-1185">Reference proteome</keyword>
<comment type="caution">
    <text evidence="1">The sequence shown here is derived from an EMBL/GenBank/DDBJ whole genome shotgun (WGS) entry which is preliminary data.</text>
</comment>
<evidence type="ECO:0000313" key="2">
    <source>
        <dbReference type="Proteomes" id="UP000309997"/>
    </source>
</evidence>
<evidence type="ECO:0000313" key="1">
    <source>
        <dbReference type="EMBL" id="KAL3581431.1"/>
    </source>
</evidence>
<dbReference type="EMBL" id="RCHU02000008">
    <property type="protein sequence ID" value="KAL3581431.1"/>
    <property type="molecule type" value="Genomic_DNA"/>
</dbReference>
<gene>
    <name evidence="1" type="ORF">D5086_015763</name>
</gene>
<dbReference type="Proteomes" id="UP000309997">
    <property type="component" value="Unassembled WGS sequence"/>
</dbReference>
<reference evidence="1 2" key="1">
    <citation type="journal article" date="2024" name="Plant Biotechnol. J.">
        <title>Genome and CRISPR/Cas9 system of a widespread forest tree (Populus alba) in the world.</title>
        <authorList>
            <person name="Liu Y.J."/>
            <person name="Jiang P.F."/>
            <person name="Han X.M."/>
            <person name="Li X.Y."/>
            <person name="Wang H.M."/>
            <person name="Wang Y.J."/>
            <person name="Wang X.X."/>
            <person name="Zeng Q.Y."/>
        </authorList>
    </citation>
    <scope>NUCLEOTIDE SEQUENCE [LARGE SCALE GENOMIC DNA]</scope>
    <source>
        <strain evidence="2">cv. PAL-ZL1</strain>
    </source>
</reference>
<sequence length="459" mass="51193">MKKARPLQVIRQRGDIGKVYVDCNWLRRPAWDLLLGHVGYVNLFAGVRVTSCGYVVEIVNASYKNRSINYLGPLVHIPIEHQTIQKLLDGKWDEQLNMKSSNTCQSDEEVFMLGGNYHGVLCDLEEMSAVKHLSDSSGALLNKVIVLDGVEVVKIAAGAEHSAMGASLFTGFTKLCKGLAVVLVTGHILVQILPPAVNYLALIPARTIPFVWNLITAGYIEQSIYGVVASTLCLLIMGKLLEPVWGSKEFLKFIFIVNFLISICVFITAISLYYITRQENYLYMPISGFQGILAGFLVGIKQIIPDQELSLLRIKAKWFPSFMLLIAIAISFFTAESAAYLPTLIFGTYMSWIYLRYFQRKPETKLRGDPSDDFAFSSFFPESFRPIIDPIASIFHRMLCGRFETSTEAHGDTLGDASLPGSDPIEATRRRERGARALEERLATAPSAEELKKDALENV</sequence>
<protein>
    <submittedName>
        <fullName evidence="1">Uncharacterized protein</fullName>
    </submittedName>
</protein>
<proteinExistence type="predicted"/>
<name>A0ACC4BTB8_POPAL</name>
<organism evidence="1 2">
    <name type="scientific">Populus alba</name>
    <name type="common">White poplar</name>
    <dbReference type="NCBI Taxonomy" id="43335"/>
    <lineage>
        <taxon>Eukaryota</taxon>
        <taxon>Viridiplantae</taxon>
        <taxon>Streptophyta</taxon>
        <taxon>Embryophyta</taxon>
        <taxon>Tracheophyta</taxon>
        <taxon>Spermatophyta</taxon>
        <taxon>Magnoliopsida</taxon>
        <taxon>eudicotyledons</taxon>
        <taxon>Gunneridae</taxon>
        <taxon>Pentapetalae</taxon>
        <taxon>rosids</taxon>
        <taxon>fabids</taxon>
        <taxon>Malpighiales</taxon>
        <taxon>Salicaceae</taxon>
        <taxon>Saliceae</taxon>
        <taxon>Populus</taxon>
    </lineage>
</organism>